<protein>
    <submittedName>
        <fullName evidence="4">DnaD domain protein</fullName>
    </submittedName>
</protein>
<dbReference type="OrthoDB" id="1047417at2"/>
<dbReference type="Proteomes" id="UP000306980">
    <property type="component" value="Unassembled WGS sequence"/>
</dbReference>
<feature type="region of interest" description="Disordered" evidence="2">
    <location>
        <begin position="293"/>
        <end position="315"/>
    </location>
</feature>
<dbReference type="InterPro" id="IPR053162">
    <property type="entry name" value="DnaD"/>
</dbReference>
<name>A0A5S3QNS8_9BACI</name>
<organism evidence="4 5">
    <name type="scientific">Lentibacillus cibarius</name>
    <dbReference type="NCBI Taxonomy" id="2583219"/>
    <lineage>
        <taxon>Bacteria</taxon>
        <taxon>Bacillati</taxon>
        <taxon>Bacillota</taxon>
        <taxon>Bacilli</taxon>
        <taxon>Bacillales</taxon>
        <taxon>Bacillaceae</taxon>
        <taxon>Lentibacillus</taxon>
    </lineage>
</organism>
<dbReference type="RefSeq" id="WP_138603074.1">
    <property type="nucleotide sequence ID" value="NZ_VCIA01000001.1"/>
</dbReference>
<dbReference type="AlphaFoldDB" id="A0A5S3QNS8"/>
<evidence type="ECO:0000256" key="1">
    <source>
        <dbReference type="ARBA" id="ARBA00093462"/>
    </source>
</evidence>
<feature type="domain" description="DnaB/C C-terminal" evidence="3">
    <location>
        <begin position="199"/>
        <end position="266"/>
    </location>
</feature>
<sequence>MNYIKQLNAFYSLLDVRPLSSSAISLWHALLHINNKTGWRKSFTVAGVVLRLKSGLNESSFKRARQELTEKDCITYMPGRGNQAPSYQLTCLSHTMNPSTDVPVEEWPADNENNQRMDYSLDHNADCNADHNTEHSVNRNIADFAPNHGRDRNMDYSSDHNADCNTDRSANHTADPLVKQKHKQIHKPNKTTVADAIAFHEENIGYTPPFIRDSITHWMNDVGESLVLEAMKRAIKRNKPSWNYVKGILQAWVNTGIRTVDAARAEETTFRGSQLTSVRKPVSGEVVPDWFHDRKKQRKAEPRQMPQQTPEQFAETERLLDKFRKKAKVNA</sequence>
<evidence type="ECO:0000256" key="2">
    <source>
        <dbReference type="SAM" id="MobiDB-lite"/>
    </source>
</evidence>
<evidence type="ECO:0000259" key="3">
    <source>
        <dbReference type="Pfam" id="PF07261"/>
    </source>
</evidence>
<dbReference type="EMBL" id="VCIA01000001">
    <property type="protein sequence ID" value="TMN22166.1"/>
    <property type="molecule type" value="Genomic_DNA"/>
</dbReference>
<accession>A0A5S3QNS8</accession>
<evidence type="ECO:0000313" key="5">
    <source>
        <dbReference type="Proteomes" id="UP000306980"/>
    </source>
</evidence>
<dbReference type="PANTHER" id="PTHR37293:SF5">
    <property type="entry name" value="DNA REPLICATION PROTEIN"/>
    <property type="match status" value="1"/>
</dbReference>
<dbReference type="InterPro" id="IPR006343">
    <property type="entry name" value="DnaB/C_C"/>
</dbReference>
<evidence type="ECO:0000313" key="4">
    <source>
        <dbReference type="EMBL" id="TMN22166.1"/>
    </source>
</evidence>
<dbReference type="InterPro" id="IPR034829">
    <property type="entry name" value="DnaD-like_sf"/>
</dbReference>
<gene>
    <name evidence="4" type="ORF">FFL34_08525</name>
</gene>
<dbReference type="PANTHER" id="PTHR37293">
    <property type="entry name" value="PHAGE REPLICATION PROTEIN-RELATED"/>
    <property type="match status" value="1"/>
</dbReference>
<dbReference type="Gene3D" id="1.10.10.630">
    <property type="entry name" value="DnaD domain-like"/>
    <property type="match status" value="1"/>
</dbReference>
<dbReference type="SUPFAM" id="SSF158499">
    <property type="entry name" value="DnaD domain-like"/>
    <property type="match status" value="1"/>
</dbReference>
<comment type="caution">
    <text evidence="4">The sequence shown here is derived from an EMBL/GenBank/DDBJ whole genome shotgun (WGS) entry which is preliminary data.</text>
</comment>
<dbReference type="Pfam" id="PF07261">
    <property type="entry name" value="DnaB_2"/>
    <property type="match status" value="1"/>
</dbReference>
<comment type="similarity">
    <text evidence="1">Belongs to the DnaB/DnaD family.</text>
</comment>
<reference evidence="4 5" key="1">
    <citation type="submission" date="2019-05" db="EMBL/GenBank/DDBJ databases">
        <title>Genomic analysis of Lentibacillus sp. NKC220-2.</title>
        <authorList>
            <person name="Oh Y.J."/>
        </authorList>
    </citation>
    <scope>NUCLEOTIDE SEQUENCE [LARGE SCALE GENOMIC DNA]</scope>
    <source>
        <strain evidence="4 5">NKC220-2</strain>
    </source>
</reference>
<dbReference type="NCBIfam" id="TIGR01446">
    <property type="entry name" value="DnaD_dom"/>
    <property type="match status" value="1"/>
</dbReference>
<proteinExistence type="inferred from homology"/>